<accession>A0A1Q8S2X7</accession>
<protein>
    <submittedName>
        <fullName evidence="2">Uncharacterized protein</fullName>
    </submittedName>
</protein>
<sequence length="236" mass="26892">MIFALFIAMIINPFRPCEGSPTFQEEYRSDYKPRFVEAWHGPQIVAPDTPYVAAAGKNKLYFIDTRFDPDTAKHIKEQIEWATTAGGPEQVISIDELSATAEVKDTATGETLFVFDPPYARVLFARGINRRNPALRLPEHEPAGEWLVTYDHNSTSLTARNSCYDYGCNNYQDCKRQTNNNCDLCHNYRVDSEYDKALTNAVGVCRPLCGKKADVPKEEGEDDATYYNRMDDLHWK</sequence>
<keyword evidence="3" id="KW-1185">Reference proteome</keyword>
<dbReference type="STRING" id="708187.A0A1Q8S2X7"/>
<dbReference type="Proteomes" id="UP000186583">
    <property type="component" value="Unassembled WGS sequence"/>
</dbReference>
<dbReference type="OrthoDB" id="4812218at2759"/>
<dbReference type="AlphaFoldDB" id="A0A1Q8S2X7"/>
<evidence type="ECO:0000313" key="3">
    <source>
        <dbReference type="Proteomes" id="UP000186583"/>
    </source>
</evidence>
<dbReference type="EMBL" id="MPGH01000027">
    <property type="protein sequence ID" value="OLN95762.1"/>
    <property type="molecule type" value="Genomic_DNA"/>
</dbReference>
<reference evidence="2 3" key="1">
    <citation type="submission" date="2016-11" db="EMBL/GenBank/DDBJ databases">
        <title>Draft Genome Assembly of Colletotrichum chlorophyti a pathogen of herbaceous plants.</title>
        <authorList>
            <person name="Gan P."/>
            <person name="Narusaka M."/>
            <person name="Tsushima A."/>
            <person name="Narusaka Y."/>
            <person name="Takano Y."/>
            <person name="Shirasu K."/>
        </authorList>
    </citation>
    <scope>NUCLEOTIDE SEQUENCE [LARGE SCALE GENOMIC DNA]</scope>
    <source>
        <strain evidence="2 3">NTL11</strain>
    </source>
</reference>
<feature type="chain" id="PRO_5012593147" evidence="1">
    <location>
        <begin position="20"/>
        <end position="236"/>
    </location>
</feature>
<gene>
    <name evidence="2" type="ORF">CCHL11_02671</name>
</gene>
<comment type="caution">
    <text evidence="2">The sequence shown here is derived from an EMBL/GenBank/DDBJ whole genome shotgun (WGS) entry which is preliminary data.</text>
</comment>
<organism evidence="2 3">
    <name type="scientific">Colletotrichum chlorophyti</name>
    <dbReference type="NCBI Taxonomy" id="708187"/>
    <lineage>
        <taxon>Eukaryota</taxon>
        <taxon>Fungi</taxon>
        <taxon>Dikarya</taxon>
        <taxon>Ascomycota</taxon>
        <taxon>Pezizomycotina</taxon>
        <taxon>Sordariomycetes</taxon>
        <taxon>Hypocreomycetidae</taxon>
        <taxon>Glomerellales</taxon>
        <taxon>Glomerellaceae</taxon>
        <taxon>Colletotrichum</taxon>
    </lineage>
</organism>
<feature type="signal peptide" evidence="1">
    <location>
        <begin position="1"/>
        <end position="19"/>
    </location>
</feature>
<keyword evidence="1" id="KW-0732">Signal</keyword>
<proteinExistence type="predicted"/>
<evidence type="ECO:0000256" key="1">
    <source>
        <dbReference type="SAM" id="SignalP"/>
    </source>
</evidence>
<name>A0A1Q8S2X7_9PEZI</name>
<evidence type="ECO:0000313" key="2">
    <source>
        <dbReference type="EMBL" id="OLN95762.1"/>
    </source>
</evidence>